<gene>
    <name evidence="2" type="ORF">PMKS-001232</name>
</gene>
<evidence type="ECO:0000313" key="2">
    <source>
        <dbReference type="EMBL" id="GAV27764.1"/>
    </source>
</evidence>
<accession>A0A1Q2YE15</accession>
<organism evidence="2 3">
    <name type="scientific">Pichia membranifaciens</name>
    <dbReference type="NCBI Taxonomy" id="4926"/>
    <lineage>
        <taxon>Eukaryota</taxon>
        <taxon>Fungi</taxon>
        <taxon>Dikarya</taxon>
        <taxon>Ascomycota</taxon>
        <taxon>Saccharomycotina</taxon>
        <taxon>Pichiomycetes</taxon>
        <taxon>Pichiales</taxon>
        <taxon>Pichiaceae</taxon>
        <taxon>Pichia</taxon>
    </lineage>
</organism>
<dbReference type="Proteomes" id="UP000186136">
    <property type="component" value="Unassembled WGS sequence"/>
</dbReference>
<name>A0A1Q2YE15_9ASCO</name>
<evidence type="ECO:0000313" key="3">
    <source>
        <dbReference type="Proteomes" id="UP000186136"/>
    </source>
</evidence>
<dbReference type="EMBL" id="BDGI01000046">
    <property type="protein sequence ID" value="GAV27764.1"/>
    <property type="molecule type" value="Genomic_DNA"/>
</dbReference>
<feature type="compositionally biased region" description="Gly residues" evidence="1">
    <location>
        <begin position="26"/>
        <end position="35"/>
    </location>
</feature>
<protein>
    <submittedName>
        <fullName evidence="2">Uncharacterized protein</fullName>
    </submittedName>
</protein>
<feature type="compositionally biased region" description="Basic and acidic residues" evidence="1">
    <location>
        <begin position="69"/>
        <end position="89"/>
    </location>
</feature>
<comment type="caution">
    <text evidence="2">The sequence shown here is derived from an EMBL/GenBank/DDBJ whole genome shotgun (WGS) entry which is preliminary data.</text>
</comment>
<dbReference type="AlphaFoldDB" id="A0A1Q2YE15"/>
<reference evidence="2 3" key="1">
    <citation type="submission" date="2016-08" db="EMBL/GenBank/DDBJ databases">
        <title>Whole genome shotgun sequence of Pichia membranifaciens KS47-1.</title>
        <authorList>
            <person name="Konishi M."/>
            <person name="Ishida M."/>
            <person name="Arakawa T."/>
            <person name="Kato Y."/>
            <person name="Horiuchi J."/>
        </authorList>
    </citation>
    <scope>NUCLEOTIDE SEQUENCE [LARGE SCALE GENOMIC DNA]</scope>
    <source>
        <strain evidence="2 3">KS47-1</strain>
    </source>
</reference>
<feature type="compositionally biased region" description="Basic and acidic residues" evidence="1">
    <location>
        <begin position="99"/>
        <end position="117"/>
    </location>
</feature>
<feature type="region of interest" description="Disordered" evidence="1">
    <location>
        <begin position="23"/>
        <end position="130"/>
    </location>
</feature>
<evidence type="ECO:0000256" key="1">
    <source>
        <dbReference type="SAM" id="MobiDB-lite"/>
    </source>
</evidence>
<sequence>MILTATSLPVDFWIALRTIRADARGGPAGEEGGAAGQHRRPAGGFDAGEDGVHPGGGAGEAAAAGQEDSQQRRVLVGDDGGRAGRRDGSDVQVLPRVPGDGDARPQVRERPAAHDTGDTGGVRDGSEALH</sequence>
<keyword evidence="3" id="KW-1185">Reference proteome</keyword>
<proteinExistence type="predicted"/>